<reference evidence="1" key="1">
    <citation type="journal article" date="2014" name="Front. Microbiol.">
        <title>High frequency of phylogenetically diverse reductive dehalogenase-homologous genes in deep subseafloor sedimentary metagenomes.</title>
        <authorList>
            <person name="Kawai M."/>
            <person name="Futagami T."/>
            <person name="Toyoda A."/>
            <person name="Takaki Y."/>
            <person name="Nishi S."/>
            <person name="Hori S."/>
            <person name="Arai W."/>
            <person name="Tsubouchi T."/>
            <person name="Morono Y."/>
            <person name="Uchiyama I."/>
            <person name="Ito T."/>
            <person name="Fujiyama A."/>
            <person name="Inagaki F."/>
            <person name="Takami H."/>
        </authorList>
    </citation>
    <scope>NUCLEOTIDE SEQUENCE</scope>
    <source>
        <strain evidence="1">Expedition CK06-06</strain>
    </source>
</reference>
<name>X1GZD0_9ZZZZ</name>
<evidence type="ECO:0000313" key="1">
    <source>
        <dbReference type="EMBL" id="GAH63281.1"/>
    </source>
</evidence>
<accession>X1GZD0</accession>
<proteinExistence type="predicted"/>
<dbReference type="AlphaFoldDB" id="X1GZD0"/>
<dbReference type="EMBL" id="BARU01031733">
    <property type="protein sequence ID" value="GAH63281.1"/>
    <property type="molecule type" value="Genomic_DNA"/>
</dbReference>
<protein>
    <submittedName>
        <fullName evidence="1">Uncharacterized protein</fullName>
    </submittedName>
</protein>
<organism evidence="1">
    <name type="scientific">marine sediment metagenome</name>
    <dbReference type="NCBI Taxonomy" id="412755"/>
    <lineage>
        <taxon>unclassified sequences</taxon>
        <taxon>metagenomes</taxon>
        <taxon>ecological metagenomes</taxon>
    </lineage>
</organism>
<sequence length="224" mass="26001">MNKSNNIFTQYDQLIKSITQADSNITKIYDSLRSPTELLAKRMQEQQLQWTNGIKPLLSATEHIADIGRTFENQFTEITKLSNLSQQVFERLQWKDFGSLFETKMSVQNQLKIPFIKMSNSYDHLWKALEINPISVIDFSPIMIQQPSTDFYLATRLSYLITEQRPSVRKDEETFLETNHQRTNLFLCELLPQLDPALLILYQGAITSLDSNNPDKQRHVAISL</sequence>
<gene>
    <name evidence="1" type="ORF">S03H2_50150</name>
</gene>
<comment type="caution">
    <text evidence="1">The sequence shown here is derived from an EMBL/GenBank/DDBJ whole genome shotgun (WGS) entry which is preliminary data.</text>
</comment>
<feature type="non-terminal residue" evidence="1">
    <location>
        <position position="224"/>
    </location>
</feature>